<dbReference type="OrthoDB" id="9807911at2"/>
<dbReference type="InterPro" id="IPR029063">
    <property type="entry name" value="SAM-dependent_MTases_sf"/>
</dbReference>
<dbReference type="AlphaFoldDB" id="A0A1X7BQA2"/>
<keyword evidence="2" id="KW-0808">Transferase</keyword>
<dbReference type="GO" id="GO:0010420">
    <property type="term" value="F:polyprenyldihydroxybenzoate methyltransferase activity"/>
    <property type="evidence" value="ECO:0007669"/>
    <property type="project" value="TreeGrafter"/>
</dbReference>
<dbReference type="PANTHER" id="PTHR43464">
    <property type="entry name" value="METHYLTRANSFERASE"/>
    <property type="match status" value="1"/>
</dbReference>
<proteinExistence type="predicted"/>
<dbReference type="RefSeq" id="WP_085799730.1">
    <property type="nucleotide sequence ID" value="NZ_FWXB01000004.1"/>
</dbReference>
<dbReference type="Pfam" id="PF08241">
    <property type="entry name" value="Methyltransf_11"/>
    <property type="match status" value="1"/>
</dbReference>
<feature type="domain" description="Methyltransferase type 11" evidence="4">
    <location>
        <begin position="60"/>
        <end position="152"/>
    </location>
</feature>
<evidence type="ECO:0000259" key="4">
    <source>
        <dbReference type="Pfam" id="PF08241"/>
    </source>
</evidence>
<keyword evidence="1" id="KW-0489">Methyltransferase</keyword>
<dbReference type="Proteomes" id="UP000193224">
    <property type="component" value="Unassembled WGS sequence"/>
</dbReference>
<dbReference type="PANTHER" id="PTHR43464:SF19">
    <property type="entry name" value="UBIQUINONE BIOSYNTHESIS O-METHYLTRANSFERASE, MITOCHONDRIAL"/>
    <property type="match status" value="1"/>
</dbReference>
<sequence length="209" mass="22521">MSDNKVLKSYAASSPEEQQASYDTWADSYERDLCAMGYRLPALAAGVFARFVPPDTGPILDAGCGGGIQAEVLALLGYGPLIGLDLSEGMLNVARQKGIYAELHQGALGPQLDLPDNSMGAVLCIGTITPNHAPPESFDGLIRVARPGAPIVFSLRDDRGQDPEYPTRVSALIQSGAWHEVWTSDSYRSMPYGAETVTHRLHVYRKTDA</sequence>
<evidence type="ECO:0000256" key="1">
    <source>
        <dbReference type="ARBA" id="ARBA00022603"/>
    </source>
</evidence>
<reference evidence="5 6" key="1">
    <citation type="submission" date="2017-03" db="EMBL/GenBank/DDBJ databases">
        <authorList>
            <person name="Afonso C.L."/>
            <person name="Miller P.J."/>
            <person name="Scott M.A."/>
            <person name="Spackman E."/>
            <person name="Goraichik I."/>
            <person name="Dimitrov K.M."/>
            <person name="Suarez D.L."/>
            <person name="Swayne D.E."/>
        </authorList>
    </citation>
    <scope>NUCLEOTIDE SEQUENCE [LARGE SCALE GENOMIC DNA]</scope>
    <source>
        <strain evidence="5 6">CECT 7745</strain>
    </source>
</reference>
<keyword evidence="6" id="KW-1185">Reference proteome</keyword>
<evidence type="ECO:0000256" key="2">
    <source>
        <dbReference type="ARBA" id="ARBA00022679"/>
    </source>
</evidence>
<dbReference type="EMBL" id="FWXB01000004">
    <property type="protein sequence ID" value="SMC11775.1"/>
    <property type="molecule type" value="Genomic_DNA"/>
</dbReference>
<protein>
    <recommendedName>
        <fullName evidence="4">Methyltransferase type 11 domain-containing protein</fullName>
    </recommendedName>
</protein>
<accession>A0A1X7BQA2</accession>
<keyword evidence="3" id="KW-0949">S-adenosyl-L-methionine</keyword>
<dbReference type="GO" id="GO:0032259">
    <property type="term" value="P:methylation"/>
    <property type="evidence" value="ECO:0007669"/>
    <property type="project" value="UniProtKB-KW"/>
</dbReference>
<dbReference type="CDD" id="cd02440">
    <property type="entry name" value="AdoMet_MTases"/>
    <property type="match status" value="1"/>
</dbReference>
<dbReference type="InterPro" id="IPR013216">
    <property type="entry name" value="Methyltransf_11"/>
</dbReference>
<name>A0A1X7BQA2_9RHOB</name>
<gene>
    <name evidence="5" type="ORF">ROA7745_01594</name>
</gene>
<dbReference type="Gene3D" id="3.40.50.150">
    <property type="entry name" value="Vaccinia Virus protein VP39"/>
    <property type="match status" value="1"/>
</dbReference>
<organism evidence="5 6">
    <name type="scientific">Roseovarius aestuarii</name>
    <dbReference type="NCBI Taxonomy" id="475083"/>
    <lineage>
        <taxon>Bacteria</taxon>
        <taxon>Pseudomonadati</taxon>
        <taxon>Pseudomonadota</taxon>
        <taxon>Alphaproteobacteria</taxon>
        <taxon>Rhodobacterales</taxon>
        <taxon>Roseobacteraceae</taxon>
        <taxon>Roseovarius</taxon>
    </lineage>
</organism>
<dbReference type="SUPFAM" id="SSF53335">
    <property type="entry name" value="S-adenosyl-L-methionine-dependent methyltransferases"/>
    <property type="match status" value="1"/>
</dbReference>
<evidence type="ECO:0000313" key="6">
    <source>
        <dbReference type="Proteomes" id="UP000193224"/>
    </source>
</evidence>
<evidence type="ECO:0000256" key="3">
    <source>
        <dbReference type="ARBA" id="ARBA00022691"/>
    </source>
</evidence>
<evidence type="ECO:0000313" key="5">
    <source>
        <dbReference type="EMBL" id="SMC11775.1"/>
    </source>
</evidence>